<name>A0A2I1RGQ4_FAUOS</name>
<evidence type="ECO:0000313" key="3">
    <source>
        <dbReference type="Proteomes" id="UP000234914"/>
    </source>
</evidence>
<dbReference type="InterPro" id="IPR009057">
    <property type="entry name" value="Homeodomain-like_sf"/>
</dbReference>
<dbReference type="RefSeq" id="WP_101964767.1">
    <property type="nucleotide sequence ID" value="NZ_JAHXPO010000020.1"/>
</dbReference>
<comment type="caution">
    <text evidence="2">The sequence shown here is derived from an EMBL/GenBank/DDBJ whole genome shotgun (WGS) entry which is preliminary data.</text>
</comment>
<sequence length="168" mass="19062">MNKNHTITQVISDKLTDDELAALLPPQVVDIAQFIGYSKALLLVKGMGGVDFAVPRGLTKNRSEREQRLIDAIGVESAKKFMAVFGGERLYVPRCEQLLRELRNRKFCECIDSAVDGGMTQTKAVQKFAYEFGMTERNGYKVLKRHRIGLIVRNFNQSDDRQLSMFDD</sequence>
<gene>
    <name evidence="2" type="ORF">CYJ96_09140</name>
</gene>
<dbReference type="SUPFAM" id="SSF46689">
    <property type="entry name" value="Homeodomain-like"/>
    <property type="match status" value="1"/>
</dbReference>
<dbReference type="Proteomes" id="UP000234914">
    <property type="component" value="Unassembled WGS sequence"/>
</dbReference>
<reference evidence="2 3" key="1">
    <citation type="submission" date="2017-12" db="EMBL/GenBank/DDBJ databases">
        <title>Phylogenetic diversity of female urinary microbiome.</title>
        <authorList>
            <person name="Thomas-White K."/>
            <person name="Wolfe A.J."/>
        </authorList>
    </citation>
    <scope>NUCLEOTIDE SEQUENCE [LARGE SCALE GENOMIC DNA]</scope>
    <source>
        <strain evidence="2 3">UMB0416</strain>
    </source>
</reference>
<dbReference type="EMBL" id="PKJS01000011">
    <property type="protein sequence ID" value="PKZ68297.1"/>
    <property type="molecule type" value="Genomic_DNA"/>
</dbReference>
<organism evidence="2 3">
    <name type="scientific">Faucicola osloensis</name>
    <name type="common">Moraxella osloensis</name>
    <dbReference type="NCBI Taxonomy" id="34062"/>
    <lineage>
        <taxon>Bacteria</taxon>
        <taxon>Pseudomonadati</taxon>
        <taxon>Pseudomonadota</taxon>
        <taxon>Gammaproteobacteria</taxon>
        <taxon>Moraxellales</taxon>
        <taxon>Moraxellaceae</taxon>
        <taxon>Faucicola</taxon>
    </lineage>
</organism>
<proteinExistence type="predicted"/>
<evidence type="ECO:0000313" key="2">
    <source>
        <dbReference type="EMBL" id="PKZ68297.1"/>
    </source>
</evidence>
<dbReference type="InterPro" id="IPR014875">
    <property type="entry name" value="Mor_transcription_activator"/>
</dbReference>
<protein>
    <recommendedName>
        <fullName evidence="1">Mor transcription activator domain-containing protein</fullName>
    </recommendedName>
</protein>
<evidence type="ECO:0000259" key="1">
    <source>
        <dbReference type="Pfam" id="PF08765"/>
    </source>
</evidence>
<accession>A0A2I1RGQ4</accession>
<dbReference type="Pfam" id="PF08765">
    <property type="entry name" value="Mor"/>
    <property type="match status" value="1"/>
</dbReference>
<dbReference type="AlphaFoldDB" id="A0A2I1RGQ4"/>
<feature type="domain" description="Mor transcription activator" evidence="1">
    <location>
        <begin position="69"/>
        <end position="148"/>
    </location>
</feature>